<dbReference type="PROSITE" id="PS50102">
    <property type="entry name" value="RRM"/>
    <property type="match status" value="2"/>
</dbReference>
<evidence type="ECO:0000313" key="9">
    <source>
        <dbReference type="Proteomes" id="UP000261420"/>
    </source>
</evidence>
<evidence type="ECO:0000313" key="8">
    <source>
        <dbReference type="Ensembl" id="ENSSDUP00000026520.1"/>
    </source>
</evidence>
<dbReference type="GeneTree" id="ENSGT00390000011249"/>
<feature type="compositionally biased region" description="Basic residues" evidence="6">
    <location>
        <begin position="337"/>
        <end position="349"/>
    </location>
</feature>
<name>A0A3B4V917_SERDU</name>
<reference evidence="8" key="2">
    <citation type="submission" date="2025-09" db="UniProtKB">
        <authorList>
            <consortium name="Ensembl"/>
        </authorList>
    </citation>
    <scope>IDENTIFICATION</scope>
</reference>
<dbReference type="Gene3D" id="3.30.70.330">
    <property type="match status" value="2"/>
</dbReference>
<protein>
    <submittedName>
        <fullName evidence="8">RNA binding motif protein 34</fullName>
    </submittedName>
</protein>
<dbReference type="InterPro" id="IPR034221">
    <property type="entry name" value="RBM34_RRM2"/>
</dbReference>
<dbReference type="Pfam" id="PF00076">
    <property type="entry name" value="RRM_1"/>
    <property type="match status" value="2"/>
</dbReference>
<feature type="compositionally biased region" description="Basic and acidic residues" evidence="6">
    <location>
        <begin position="90"/>
        <end position="107"/>
    </location>
</feature>
<organism evidence="8 9">
    <name type="scientific">Seriola dumerili</name>
    <name type="common">Greater amberjack</name>
    <name type="synonym">Caranx dumerili</name>
    <dbReference type="NCBI Taxonomy" id="41447"/>
    <lineage>
        <taxon>Eukaryota</taxon>
        <taxon>Metazoa</taxon>
        <taxon>Chordata</taxon>
        <taxon>Craniata</taxon>
        <taxon>Vertebrata</taxon>
        <taxon>Euteleostomi</taxon>
        <taxon>Actinopterygii</taxon>
        <taxon>Neopterygii</taxon>
        <taxon>Teleostei</taxon>
        <taxon>Neoteleostei</taxon>
        <taxon>Acanthomorphata</taxon>
        <taxon>Carangaria</taxon>
        <taxon>Carangiformes</taxon>
        <taxon>Carangidae</taxon>
        <taxon>Seriola</taxon>
    </lineage>
</organism>
<feature type="compositionally biased region" description="Basic residues" evidence="6">
    <location>
        <begin position="411"/>
        <end position="429"/>
    </location>
</feature>
<feature type="region of interest" description="Disordered" evidence="6">
    <location>
        <begin position="337"/>
        <end position="429"/>
    </location>
</feature>
<dbReference type="SMART" id="SM00360">
    <property type="entry name" value="RRM"/>
    <property type="match status" value="2"/>
</dbReference>
<dbReference type="InterPro" id="IPR000504">
    <property type="entry name" value="RRM_dom"/>
</dbReference>
<evidence type="ECO:0000259" key="7">
    <source>
        <dbReference type="PROSITE" id="PS50102"/>
    </source>
</evidence>
<dbReference type="CTD" id="23029"/>
<evidence type="ECO:0000256" key="2">
    <source>
        <dbReference type="ARBA" id="ARBA00007077"/>
    </source>
</evidence>
<accession>A0A3B4V917</accession>
<feature type="compositionally biased region" description="Low complexity" evidence="6">
    <location>
        <begin position="361"/>
        <end position="373"/>
    </location>
</feature>
<keyword evidence="9" id="KW-1185">Reference proteome</keyword>
<dbReference type="SUPFAM" id="SSF54928">
    <property type="entry name" value="RNA-binding domain, RBD"/>
    <property type="match status" value="2"/>
</dbReference>
<dbReference type="PANTHER" id="PTHR23236:SF25">
    <property type="entry name" value="RNA-BINDING PROTEIN 34"/>
    <property type="match status" value="1"/>
</dbReference>
<evidence type="ECO:0000256" key="6">
    <source>
        <dbReference type="SAM" id="MobiDB-lite"/>
    </source>
</evidence>
<dbReference type="PANTHER" id="PTHR23236">
    <property type="entry name" value="EUKARYOTIC TRANSLATION INITIATION FACTOR 4B/4H"/>
    <property type="match status" value="1"/>
</dbReference>
<dbReference type="CDD" id="cd12394">
    <property type="entry name" value="RRM1_RBM34"/>
    <property type="match status" value="1"/>
</dbReference>
<proteinExistence type="inferred from homology"/>
<dbReference type="RefSeq" id="XP_022616401.1">
    <property type="nucleotide sequence ID" value="XM_022760680.1"/>
</dbReference>
<evidence type="ECO:0000256" key="1">
    <source>
        <dbReference type="ARBA" id="ARBA00004604"/>
    </source>
</evidence>
<keyword evidence="3 5" id="KW-0694">RNA-binding</keyword>
<feature type="region of interest" description="Disordered" evidence="6">
    <location>
        <begin position="55"/>
        <end position="149"/>
    </location>
</feature>
<dbReference type="Proteomes" id="UP000261420">
    <property type="component" value="Unplaced"/>
</dbReference>
<dbReference type="AlphaFoldDB" id="A0A3B4V917"/>
<dbReference type="InterPro" id="IPR012677">
    <property type="entry name" value="Nucleotide-bd_a/b_plait_sf"/>
</dbReference>
<evidence type="ECO:0000256" key="3">
    <source>
        <dbReference type="ARBA" id="ARBA00022884"/>
    </source>
</evidence>
<feature type="compositionally biased region" description="Polar residues" evidence="6">
    <location>
        <begin position="389"/>
        <end position="400"/>
    </location>
</feature>
<keyword evidence="4" id="KW-0539">Nucleus</keyword>
<dbReference type="CDD" id="cd12395">
    <property type="entry name" value="RRM2_RBM34"/>
    <property type="match status" value="1"/>
</dbReference>
<dbReference type="GeneID" id="111232962"/>
<evidence type="ECO:0000256" key="5">
    <source>
        <dbReference type="PROSITE-ProRule" id="PRU00176"/>
    </source>
</evidence>
<dbReference type="OMA" id="CAVPKKG"/>
<dbReference type="KEGG" id="sdu:111232962"/>
<dbReference type="GO" id="GO:0003723">
    <property type="term" value="F:RNA binding"/>
    <property type="evidence" value="ECO:0007669"/>
    <property type="project" value="UniProtKB-UniRule"/>
</dbReference>
<dbReference type="Ensembl" id="ENSSDUT00000026994.1">
    <property type="protein sequence ID" value="ENSSDUP00000026520.1"/>
    <property type="gene ID" value="ENSSDUG00000019237.1"/>
</dbReference>
<feature type="compositionally biased region" description="Basic and acidic residues" evidence="6">
    <location>
        <begin position="131"/>
        <end position="144"/>
    </location>
</feature>
<dbReference type="InterPro" id="IPR035979">
    <property type="entry name" value="RBD_domain_sf"/>
</dbReference>
<feature type="domain" description="RRM" evidence="7">
    <location>
        <begin position="163"/>
        <end position="258"/>
    </location>
</feature>
<comment type="similarity">
    <text evidence="2">Belongs to the RRM RBM34 family.</text>
</comment>
<feature type="domain" description="RRM" evidence="7">
    <location>
        <begin position="266"/>
        <end position="343"/>
    </location>
</feature>
<reference evidence="8" key="1">
    <citation type="submission" date="2025-08" db="UniProtKB">
        <authorList>
            <consortium name="Ensembl"/>
        </authorList>
    </citation>
    <scope>IDENTIFICATION</scope>
</reference>
<comment type="subcellular location">
    <subcellularLocation>
        <location evidence="1">Nucleus</location>
        <location evidence="1">Nucleolus</location>
    </subcellularLocation>
</comment>
<dbReference type="STRING" id="41447.ENSSDUP00000026520"/>
<evidence type="ECO:0000256" key="4">
    <source>
        <dbReference type="ARBA" id="ARBA00023242"/>
    </source>
</evidence>
<sequence>MKKKLHQSGEASSEQQSADYVVGQVSGSLFQKNAAASGSLSTLFSTAAPAASLLFQPAPEPVQRSTEEKQQQNETPEVKGQPGQKKKKQPPKEKSAADQKLENRESGLQEADDDERGQETSVKQKKKKRKASESGGEKDAEHWVMKRQRLKASREEEAVKSKRTVFVGNLPISCTKKTLRSLFRDQGSIDSIRFRSVVREDPSMSRKVAAIKRQIHPKKQSVNAYVVFKDEEGVAKALERNGLEIEKDFHIRVDRVTDSSAHDHKRSVFVGNLSFEINELAFRRHFEECGPVEAVRLVRDQNSGLGKGFGYVLFESADSVQLALELDGSKLEGRSVRVKRSVKKEKQKNKTNNTGPAARTGRGPAKGPAKGPVKGSGRGGFKSPRKFTGKQQRSTKSSGSFKGEMVDPNKKTKKKGLKKKVKPNKTLHI</sequence>